<keyword evidence="3" id="KW-0813">Transport</keyword>
<comment type="subcellular location">
    <subcellularLocation>
        <location evidence="1">Cell membrane</location>
        <topology evidence="1">Multi-pass membrane protein</topology>
    </subcellularLocation>
</comment>
<evidence type="ECO:0000256" key="3">
    <source>
        <dbReference type="ARBA" id="ARBA00022448"/>
    </source>
</evidence>
<evidence type="ECO:0000256" key="1">
    <source>
        <dbReference type="ARBA" id="ARBA00004651"/>
    </source>
</evidence>
<dbReference type="RefSeq" id="WP_344082892.1">
    <property type="nucleotide sequence ID" value="NZ_BAAAPO010000023.1"/>
</dbReference>
<evidence type="ECO:0000256" key="5">
    <source>
        <dbReference type="ARBA" id="ARBA00022692"/>
    </source>
</evidence>
<dbReference type="Pfam" id="PF03591">
    <property type="entry name" value="AzlC"/>
    <property type="match status" value="1"/>
</dbReference>
<feature type="transmembrane region" description="Helical" evidence="8">
    <location>
        <begin position="62"/>
        <end position="85"/>
    </location>
</feature>
<evidence type="ECO:0000256" key="2">
    <source>
        <dbReference type="ARBA" id="ARBA00010735"/>
    </source>
</evidence>
<comment type="similarity">
    <text evidence="2">Belongs to the AzlC family.</text>
</comment>
<keyword evidence="7 8" id="KW-0472">Membrane</keyword>
<keyword evidence="6 8" id="KW-1133">Transmembrane helix</keyword>
<dbReference type="PANTHER" id="PTHR34979">
    <property type="entry name" value="INNER MEMBRANE PROTEIN YGAZ"/>
    <property type="match status" value="1"/>
</dbReference>
<dbReference type="PANTHER" id="PTHR34979:SF1">
    <property type="entry name" value="INNER MEMBRANE PROTEIN YGAZ"/>
    <property type="match status" value="1"/>
</dbReference>
<sequence length="243" mass="24643">MTVEAELSEGRRKEVVRQGISVGVATGLYGVSFGALSVASGLTVLQTQALSLLMFTGGSQFALVGILGAGGSGTSAIATASLLGIRNGLYALQVSQFLGARGPKRLLAAHITIDESTAVGIGQQEPRAQRIGFWVTGLAVLIGWNLMTFVGALAGNALGDPKTWGLDAAAAGAFCALLWPRLSTGDGRAAAVLAAFIALLTIPLVPAGIPVILAAIAAVIIGWIAHGRHERGEPGLQGSDPTP</sequence>
<evidence type="ECO:0000313" key="9">
    <source>
        <dbReference type="EMBL" id="GAA1790249.1"/>
    </source>
</evidence>
<keyword evidence="4" id="KW-1003">Cell membrane</keyword>
<evidence type="ECO:0000256" key="4">
    <source>
        <dbReference type="ARBA" id="ARBA00022475"/>
    </source>
</evidence>
<proteinExistence type="inferred from homology"/>
<gene>
    <name evidence="9" type="ORF">GCM10009811_13900</name>
</gene>
<dbReference type="EMBL" id="BAAAPO010000023">
    <property type="protein sequence ID" value="GAA1790249.1"/>
    <property type="molecule type" value="Genomic_DNA"/>
</dbReference>
<evidence type="ECO:0000313" key="10">
    <source>
        <dbReference type="Proteomes" id="UP001499938"/>
    </source>
</evidence>
<feature type="transmembrane region" description="Helical" evidence="8">
    <location>
        <begin position="20"/>
        <end position="42"/>
    </location>
</feature>
<keyword evidence="5 8" id="KW-0812">Transmembrane</keyword>
<evidence type="ECO:0000256" key="7">
    <source>
        <dbReference type="ARBA" id="ARBA00023136"/>
    </source>
</evidence>
<protein>
    <submittedName>
        <fullName evidence="9">AzlC family ABC transporter permease</fullName>
    </submittedName>
</protein>
<reference evidence="9 10" key="1">
    <citation type="journal article" date="2019" name="Int. J. Syst. Evol. Microbiol.">
        <title>The Global Catalogue of Microorganisms (GCM) 10K type strain sequencing project: providing services to taxonomists for standard genome sequencing and annotation.</title>
        <authorList>
            <consortium name="The Broad Institute Genomics Platform"/>
            <consortium name="The Broad Institute Genome Sequencing Center for Infectious Disease"/>
            <person name="Wu L."/>
            <person name="Ma J."/>
        </authorList>
    </citation>
    <scope>NUCLEOTIDE SEQUENCE [LARGE SCALE GENOMIC DNA]</scope>
    <source>
        <strain evidence="9 10">JCM 15592</strain>
    </source>
</reference>
<comment type="caution">
    <text evidence="9">The sequence shown here is derived from an EMBL/GenBank/DDBJ whole genome shotgun (WGS) entry which is preliminary data.</text>
</comment>
<name>A0ABN2LJK5_9MICO</name>
<accession>A0ABN2LJK5</accession>
<keyword evidence="10" id="KW-1185">Reference proteome</keyword>
<feature type="transmembrane region" description="Helical" evidence="8">
    <location>
        <begin position="131"/>
        <end position="158"/>
    </location>
</feature>
<dbReference type="Proteomes" id="UP001499938">
    <property type="component" value="Unassembled WGS sequence"/>
</dbReference>
<evidence type="ECO:0000256" key="8">
    <source>
        <dbReference type="SAM" id="Phobius"/>
    </source>
</evidence>
<evidence type="ECO:0000256" key="6">
    <source>
        <dbReference type="ARBA" id="ARBA00022989"/>
    </source>
</evidence>
<organism evidence="9 10">
    <name type="scientific">Nostocoides veronense</name>
    <dbReference type="NCBI Taxonomy" id="330836"/>
    <lineage>
        <taxon>Bacteria</taxon>
        <taxon>Bacillati</taxon>
        <taxon>Actinomycetota</taxon>
        <taxon>Actinomycetes</taxon>
        <taxon>Micrococcales</taxon>
        <taxon>Intrasporangiaceae</taxon>
        <taxon>Nostocoides</taxon>
    </lineage>
</organism>
<feature type="transmembrane region" description="Helical" evidence="8">
    <location>
        <begin position="164"/>
        <end position="180"/>
    </location>
</feature>
<feature type="transmembrane region" description="Helical" evidence="8">
    <location>
        <begin position="192"/>
        <end position="225"/>
    </location>
</feature>
<dbReference type="InterPro" id="IPR011606">
    <property type="entry name" value="Brnchd-chn_aa_trnsp_permease"/>
</dbReference>